<feature type="transmembrane region" description="Helical" evidence="1">
    <location>
        <begin position="12"/>
        <end position="31"/>
    </location>
</feature>
<evidence type="ECO:0000313" key="2">
    <source>
        <dbReference type="EMBL" id="RSI43752.1"/>
    </source>
</evidence>
<gene>
    <name evidence="2" type="ORF">D8872_04985</name>
</gene>
<proteinExistence type="predicted"/>
<dbReference type="Proteomes" id="UP000282617">
    <property type="component" value="Unassembled WGS sequence"/>
</dbReference>
<keyword evidence="1" id="KW-0812">Transmembrane</keyword>
<protein>
    <submittedName>
        <fullName evidence="2">Uncharacterized protein</fullName>
    </submittedName>
</protein>
<reference evidence="2 3" key="1">
    <citation type="submission" date="2018-11" db="EMBL/GenBank/DDBJ databases">
        <title>Species Designations Belie Phenotypic and Genotypic Heterogeneity in Oral Streptococci.</title>
        <authorList>
            <person name="Velsko I."/>
        </authorList>
    </citation>
    <scope>NUCLEOTIDE SEQUENCE [LARGE SCALE GENOMIC DNA]</scope>
    <source>
        <strain evidence="2 3">BCC51</strain>
    </source>
</reference>
<comment type="caution">
    <text evidence="2">The sequence shown here is derived from an EMBL/GenBank/DDBJ whole genome shotgun (WGS) entry which is preliminary data.</text>
</comment>
<organism evidence="2 3">
    <name type="scientific">Streptococcus cristatus</name>
    <dbReference type="NCBI Taxonomy" id="45634"/>
    <lineage>
        <taxon>Bacteria</taxon>
        <taxon>Bacillati</taxon>
        <taxon>Bacillota</taxon>
        <taxon>Bacilli</taxon>
        <taxon>Lactobacillales</taxon>
        <taxon>Streptococcaceae</taxon>
        <taxon>Streptococcus</taxon>
    </lineage>
</organism>
<keyword evidence="1" id="KW-0472">Membrane</keyword>
<name>A0A428AM59_STRCR</name>
<accession>A0A428AM59</accession>
<evidence type="ECO:0000256" key="1">
    <source>
        <dbReference type="SAM" id="Phobius"/>
    </source>
</evidence>
<keyword evidence="1" id="KW-1133">Transmembrane helix</keyword>
<evidence type="ECO:0000313" key="3">
    <source>
        <dbReference type="Proteomes" id="UP000282617"/>
    </source>
</evidence>
<dbReference type="AlphaFoldDB" id="A0A428AM59"/>
<sequence length="38" mass="4178">MKNDLVETIDLGWLRFLSFGLVCPPYAVLAGSNHLSIS</sequence>
<dbReference type="EMBL" id="RJNA01000006">
    <property type="protein sequence ID" value="RSI43752.1"/>
    <property type="molecule type" value="Genomic_DNA"/>
</dbReference>